<proteinExistence type="predicted"/>
<sequence length="87" mass="9923">MLEVARWNYEGRSSPDHKAHKFILIPGGIGIGKTRMGWETKHLHSILSTRSGDSAEFEEALKDPYYVFIDLNNENKYIRALDGVEDS</sequence>
<reference evidence="1" key="1">
    <citation type="submission" date="2021-06" db="EMBL/GenBank/DDBJ databases">
        <authorList>
            <person name="Kallberg Y."/>
            <person name="Tangrot J."/>
            <person name="Rosling A."/>
        </authorList>
    </citation>
    <scope>NUCLEOTIDE SEQUENCE</scope>
    <source>
        <strain evidence="1">CL356</strain>
    </source>
</reference>
<feature type="non-terminal residue" evidence="1">
    <location>
        <position position="87"/>
    </location>
</feature>
<organism evidence="1 2">
    <name type="scientific">Acaulospora colombiana</name>
    <dbReference type="NCBI Taxonomy" id="27376"/>
    <lineage>
        <taxon>Eukaryota</taxon>
        <taxon>Fungi</taxon>
        <taxon>Fungi incertae sedis</taxon>
        <taxon>Mucoromycota</taxon>
        <taxon>Glomeromycotina</taxon>
        <taxon>Glomeromycetes</taxon>
        <taxon>Diversisporales</taxon>
        <taxon>Acaulosporaceae</taxon>
        <taxon>Acaulospora</taxon>
    </lineage>
</organism>
<evidence type="ECO:0000313" key="1">
    <source>
        <dbReference type="EMBL" id="CAG8613575.1"/>
    </source>
</evidence>
<dbReference type="EMBL" id="CAJVPT010015680">
    <property type="protein sequence ID" value="CAG8613575.1"/>
    <property type="molecule type" value="Genomic_DNA"/>
</dbReference>
<keyword evidence="2" id="KW-1185">Reference proteome</keyword>
<accession>A0ACA9MXS1</accession>
<name>A0ACA9MXS1_9GLOM</name>
<evidence type="ECO:0000313" key="2">
    <source>
        <dbReference type="Proteomes" id="UP000789525"/>
    </source>
</evidence>
<protein>
    <submittedName>
        <fullName evidence="1">14116_t:CDS:1</fullName>
    </submittedName>
</protein>
<gene>
    <name evidence="1" type="ORF">ACOLOM_LOCUS7098</name>
</gene>
<comment type="caution">
    <text evidence="1">The sequence shown here is derived from an EMBL/GenBank/DDBJ whole genome shotgun (WGS) entry which is preliminary data.</text>
</comment>
<dbReference type="Proteomes" id="UP000789525">
    <property type="component" value="Unassembled WGS sequence"/>
</dbReference>